<feature type="compositionally biased region" description="Polar residues" evidence="1">
    <location>
        <begin position="287"/>
        <end position="303"/>
    </location>
</feature>
<feature type="region of interest" description="Disordered" evidence="1">
    <location>
        <begin position="362"/>
        <end position="456"/>
    </location>
</feature>
<dbReference type="PANTHER" id="PTHR31157">
    <property type="entry name" value="SCP DOMAIN-CONTAINING PROTEIN"/>
    <property type="match status" value="1"/>
</dbReference>
<feature type="domain" description="RNA polymerase sigma-70 region 2" evidence="3">
    <location>
        <begin position="25"/>
        <end position="92"/>
    </location>
</feature>
<dbReference type="Pfam" id="PF00188">
    <property type="entry name" value="CAP"/>
    <property type="match status" value="1"/>
</dbReference>
<dbReference type="SUPFAM" id="SSF55797">
    <property type="entry name" value="PR-1-like"/>
    <property type="match status" value="1"/>
</dbReference>
<dbReference type="InterPro" id="IPR014284">
    <property type="entry name" value="RNA_pol_sigma-70_dom"/>
</dbReference>
<feature type="compositionally biased region" description="Low complexity" evidence="1">
    <location>
        <begin position="392"/>
        <end position="439"/>
    </location>
</feature>
<proteinExistence type="predicted"/>
<dbReference type="Gene3D" id="3.40.33.10">
    <property type="entry name" value="CAP"/>
    <property type="match status" value="1"/>
</dbReference>
<evidence type="ECO:0000313" key="5">
    <source>
        <dbReference type="Proteomes" id="UP001519291"/>
    </source>
</evidence>
<dbReference type="NCBIfam" id="TIGR02937">
    <property type="entry name" value="sigma70-ECF"/>
    <property type="match status" value="1"/>
</dbReference>
<dbReference type="PANTHER" id="PTHR31157:SF1">
    <property type="entry name" value="SCP DOMAIN-CONTAINING PROTEIN"/>
    <property type="match status" value="1"/>
</dbReference>
<evidence type="ECO:0000259" key="3">
    <source>
        <dbReference type="Pfam" id="PF04542"/>
    </source>
</evidence>
<feature type="compositionally biased region" description="Polar residues" evidence="1">
    <location>
        <begin position="310"/>
        <end position="324"/>
    </location>
</feature>
<evidence type="ECO:0000313" key="4">
    <source>
        <dbReference type="EMBL" id="MBP2402959.1"/>
    </source>
</evidence>
<dbReference type="RefSeq" id="WP_307841967.1">
    <property type="nucleotide sequence ID" value="NZ_JAGIOH010000001.1"/>
</dbReference>
<dbReference type="InterPro" id="IPR035940">
    <property type="entry name" value="CAP_sf"/>
</dbReference>
<feature type="compositionally biased region" description="Basic residues" evidence="1">
    <location>
        <begin position="325"/>
        <end position="334"/>
    </location>
</feature>
<dbReference type="Proteomes" id="UP001519291">
    <property type="component" value="Unassembled WGS sequence"/>
</dbReference>
<name>A0ABS4Y2G3_9ACTN</name>
<dbReference type="GeneID" id="91569295"/>
<dbReference type="EMBL" id="JAGIOH010000001">
    <property type="protein sequence ID" value="MBP2402959.1"/>
    <property type="molecule type" value="Genomic_DNA"/>
</dbReference>
<evidence type="ECO:0000256" key="1">
    <source>
        <dbReference type="SAM" id="MobiDB-lite"/>
    </source>
</evidence>
<comment type="caution">
    <text evidence="4">The sequence shown here is derived from an EMBL/GenBank/DDBJ whole genome shotgun (WGS) entry which is preliminary data.</text>
</comment>
<dbReference type="InterPro" id="IPR013325">
    <property type="entry name" value="RNA_pol_sigma_r2"/>
</dbReference>
<feature type="region of interest" description="Disordered" evidence="1">
    <location>
        <begin position="273"/>
        <end position="334"/>
    </location>
</feature>
<dbReference type="Gene3D" id="1.10.1740.10">
    <property type="match status" value="1"/>
</dbReference>
<organism evidence="4 5">
    <name type="scientific">Streptomyces syringium</name>
    <dbReference type="NCBI Taxonomy" id="76729"/>
    <lineage>
        <taxon>Bacteria</taxon>
        <taxon>Bacillati</taxon>
        <taxon>Actinomycetota</taxon>
        <taxon>Actinomycetes</taxon>
        <taxon>Kitasatosporales</taxon>
        <taxon>Streptomycetaceae</taxon>
        <taxon>Streptomyces</taxon>
    </lineage>
</organism>
<sequence length="580" mass="60122">MQSDSVTAAVIEAARAGNAAAQDELVAAYLPLVYNIVGRALNGHADVDDVVQETMLRMINGLDGLRDPASCRSWLVAITMNQIRSHWRDGQREETPVGGLQEVGREVPDPGADFVDLTIVRLGLSGQRREVAEATRWLDDGDRDVLSLWWLEAAGELTRAEVAAALGLSPQHTAVRVQRCKAQLDVARGVVRALAATPRCQELAELVAPWDGTPSALWRKRLARHTRGCAGCGGAGGSLVPAEGLLVGLGLVPVPGALLGWWGGGAVLDTQPAAFSSPPDPAPYTDPHTSVFASPTPETSPIPNQAAMPNRSSIPDSPHGSSAPRSHRARPKRTAVRAGIGAGVLALLGGAALGGSYLFSDSSENTEPTTASAPGQAVPFGDRTPSPIETGASASAKPSPSHSPSASKKPSPKASASAKSAAPEPSATTSKPKPDTAPARPKPKPKPATGNTGGGSTAQQVVALVNEERAKAGCSPLTSNAQLTTAAQRHSDDMAARDYMDHTNPDGQGPGERITAAGYRWSTYGENVAAGQSGPSAVMDSWMNSSGHRKNILNCAFKEIGVGVTSDSGGPKWTQVFGAR</sequence>
<keyword evidence="5" id="KW-1185">Reference proteome</keyword>
<gene>
    <name evidence="4" type="ORF">JO379_002428</name>
</gene>
<accession>A0ABS4Y2G3</accession>
<dbReference type="Pfam" id="PF04542">
    <property type="entry name" value="Sigma70_r2"/>
    <property type="match status" value="1"/>
</dbReference>
<dbReference type="InterPro" id="IPR014044">
    <property type="entry name" value="CAP_dom"/>
</dbReference>
<dbReference type="CDD" id="cd05379">
    <property type="entry name" value="CAP_bacterial"/>
    <property type="match status" value="1"/>
</dbReference>
<feature type="compositionally biased region" description="Polar residues" evidence="1">
    <location>
        <begin position="362"/>
        <end position="373"/>
    </location>
</feature>
<evidence type="ECO:0000259" key="2">
    <source>
        <dbReference type="Pfam" id="PF00188"/>
    </source>
</evidence>
<reference evidence="4 5" key="1">
    <citation type="submission" date="2021-03" db="EMBL/GenBank/DDBJ databases">
        <title>Sequencing the genomes of 1000 actinobacteria strains.</title>
        <authorList>
            <person name="Klenk H.-P."/>
        </authorList>
    </citation>
    <scope>NUCLEOTIDE SEQUENCE [LARGE SCALE GENOMIC DNA]</scope>
    <source>
        <strain evidence="4 5">DSM 41480</strain>
    </source>
</reference>
<dbReference type="SUPFAM" id="SSF88946">
    <property type="entry name" value="Sigma2 domain of RNA polymerase sigma factors"/>
    <property type="match status" value="1"/>
</dbReference>
<dbReference type="InterPro" id="IPR007627">
    <property type="entry name" value="RNA_pol_sigma70_r2"/>
</dbReference>
<feature type="domain" description="SCP" evidence="2">
    <location>
        <begin position="463"/>
        <end position="577"/>
    </location>
</feature>
<protein>
    <submittedName>
        <fullName evidence="4">RNA polymerase sigma factor (Sigma-70 family)</fullName>
    </submittedName>
</protein>